<feature type="region of interest" description="Disordered" evidence="18">
    <location>
        <begin position="1"/>
        <end position="329"/>
    </location>
</feature>
<evidence type="ECO:0000259" key="19">
    <source>
        <dbReference type="PROSITE" id="PS51192"/>
    </source>
</evidence>
<evidence type="ECO:0000256" key="1">
    <source>
        <dbReference type="ARBA" id="ARBA00004123"/>
    </source>
</evidence>
<keyword evidence="5" id="KW-0378">Hydrolase</keyword>
<keyword evidence="8" id="KW-0508">mRNA splicing</keyword>
<evidence type="ECO:0000256" key="13">
    <source>
        <dbReference type="ARBA" id="ARBA00062365"/>
    </source>
</evidence>
<evidence type="ECO:0000256" key="4">
    <source>
        <dbReference type="ARBA" id="ARBA00022741"/>
    </source>
</evidence>
<dbReference type="SUPFAM" id="SSF52540">
    <property type="entry name" value="P-loop containing nucleoside triphosphate hydrolases"/>
    <property type="match status" value="2"/>
</dbReference>
<evidence type="ECO:0000256" key="6">
    <source>
        <dbReference type="ARBA" id="ARBA00022806"/>
    </source>
</evidence>
<evidence type="ECO:0000256" key="17">
    <source>
        <dbReference type="SAM" id="Coils"/>
    </source>
</evidence>
<dbReference type="InterPro" id="IPR057479">
    <property type="entry name" value="PRP28/DDX23-like_helical"/>
</dbReference>
<reference evidence="22 23" key="1">
    <citation type="submission" date="2019-03" db="EMBL/GenBank/DDBJ databases">
        <title>First draft genome of Liparis tanakae, snailfish: a comprehensive survey of snailfish specific genes.</title>
        <authorList>
            <person name="Kim W."/>
            <person name="Song I."/>
            <person name="Jeong J.-H."/>
            <person name="Kim D."/>
            <person name="Kim S."/>
            <person name="Ryu S."/>
            <person name="Song J.Y."/>
            <person name="Lee S.K."/>
        </authorList>
    </citation>
    <scope>NUCLEOTIDE SEQUENCE [LARGE SCALE GENOMIC DNA]</scope>
    <source>
        <tissue evidence="22">Muscle</tissue>
    </source>
</reference>
<dbReference type="InterPro" id="IPR011545">
    <property type="entry name" value="DEAD/DEAH_box_helicase_dom"/>
</dbReference>
<evidence type="ECO:0000256" key="8">
    <source>
        <dbReference type="ARBA" id="ARBA00023187"/>
    </source>
</evidence>
<feature type="compositionally biased region" description="Basic residues" evidence="18">
    <location>
        <begin position="137"/>
        <end position="149"/>
    </location>
</feature>
<dbReference type="CDD" id="cd17945">
    <property type="entry name" value="DEADc_DDX23"/>
    <property type="match status" value="1"/>
</dbReference>
<evidence type="ECO:0000256" key="3">
    <source>
        <dbReference type="ARBA" id="ARBA00022664"/>
    </source>
</evidence>
<dbReference type="EMBL" id="SRLO01000128">
    <property type="protein sequence ID" value="TNN73105.1"/>
    <property type="molecule type" value="Genomic_DNA"/>
</dbReference>
<dbReference type="Gene3D" id="3.40.50.300">
    <property type="entry name" value="P-loop containing nucleotide triphosphate hydrolases"/>
    <property type="match status" value="2"/>
</dbReference>
<dbReference type="InterPro" id="IPR000629">
    <property type="entry name" value="RNA-helicase_DEAD-box_CS"/>
</dbReference>
<dbReference type="SMART" id="SM00487">
    <property type="entry name" value="DEXDc"/>
    <property type="match status" value="1"/>
</dbReference>
<name>A0A4Z2I6M5_9TELE</name>
<evidence type="ECO:0000256" key="7">
    <source>
        <dbReference type="ARBA" id="ARBA00022840"/>
    </source>
</evidence>
<evidence type="ECO:0000256" key="2">
    <source>
        <dbReference type="ARBA" id="ARBA00012552"/>
    </source>
</evidence>
<evidence type="ECO:0000313" key="22">
    <source>
        <dbReference type="EMBL" id="TNN73105.1"/>
    </source>
</evidence>
<dbReference type="InterPro" id="IPR014001">
    <property type="entry name" value="Helicase_ATP-bd"/>
</dbReference>
<keyword evidence="23" id="KW-1185">Reference proteome</keyword>
<evidence type="ECO:0000256" key="11">
    <source>
        <dbReference type="ARBA" id="ARBA00047984"/>
    </source>
</evidence>
<feature type="compositionally biased region" description="Basic and acidic residues" evidence="18">
    <location>
        <begin position="197"/>
        <end position="209"/>
    </location>
</feature>
<evidence type="ECO:0000256" key="14">
    <source>
        <dbReference type="ARBA" id="ARBA00072905"/>
    </source>
</evidence>
<dbReference type="FunFam" id="3.40.50.300:FF:000322">
    <property type="entry name" value="probable ATP-dependent RNA helicase DDX23"/>
    <property type="match status" value="1"/>
</dbReference>
<dbReference type="AlphaFoldDB" id="A0A4Z2I6M5"/>
<evidence type="ECO:0000256" key="12">
    <source>
        <dbReference type="ARBA" id="ARBA00055288"/>
    </source>
</evidence>
<dbReference type="PANTHER" id="PTHR47958">
    <property type="entry name" value="ATP-DEPENDENT RNA HELICASE DBP3"/>
    <property type="match status" value="1"/>
</dbReference>
<gene>
    <name evidence="22" type="primary">DDX23</name>
    <name evidence="22" type="ORF">EYF80_016591</name>
</gene>
<comment type="catalytic activity">
    <reaction evidence="11">
        <text>ATP + H2O = ADP + phosphate + H(+)</text>
        <dbReference type="Rhea" id="RHEA:13065"/>
        <dbReference type="ChEBI" id="CHEBI:15377"/>
        <dbReference type="ChEBI" id="CHEBI:15378"/>
        <dbReference type="ChEBI" id="CHEBI:30616"/>
        <dbReference type="ChEBI" id="CHEBI:43474"/>
        <dbReference type="ChEBI" id="CHEBI:456216"/>
        <dbReference type="EC" id="3.6.4.13"/>
    </reaction>
</comment>
<evidence type="ECO:0000256" key="10">
    <source>
        <dbReference type="ARBA" id="ARBA00037954"/>
    </source>
</evidence>
<evidence type="ECO:0000256" key="16">
    <source>
        <dbReference type="PROSITE-ProRule" id="PRU00552"/>
    </source>
</evidence>
<dbReference type="PROSITE" id="PS51195">
    <property type="entry name" value="Q_MOTIF"/>
    <property type="match status" value="1"/>
</dbReference>
<dbReference type="GO" id="GO:0003676">
    <property type="term" value="F:nucleic acid binding"/>
    <property type="evidence" value="ECO:0007669"/>
    <property type="project" value="InterPro"/>
</dbReference>
<feature type="short sequence motif" description="Q motif" evidence="16">
    <location>
        <begin position="475"/>
        <end position="503"/>
    </location>
</feature>
<feature type="coiled-coil region" evidence="17">
    <location>
        <begin position="407"/>
        <end position="435"/>
    </location>
</feature>
<comment type="caution">
    <text evidence="22">The sequence shown here is derived from an EMBL/GenBank/DDBJ whole genome shotgun (WGS) entry which is preliminary data.</text>
</comment>
<dbReference type="CDD" id="cd18787">
    <property type="entry name" value="SF2_C_DEAD"/>
    <property type="match status" value="1"/>
</dbReference>
<evidence type="ECO:0000256" key="9">
    <source>
        <dbReference type="ARBA" id="ARBA00023242"/>
    </source>
</evidence>
<accession>A0A4Z2I6M5</accession>
<dbReference type="OrthoDB" id="196131at2759"/>
<comment type="function">
    <text evidence="12">Involved in pre-mRNA splicing and its phosphorylated form (by SRPK2) is required for spliceosomal B complex formation. Independently of its spliceosome formation function, required for the suppression of incorrect R-loops formed during transcription; R-loops are composed of a DNA:RNA hybrid and the associated non-template single-stranded DNA.</text>
</comment>
<protein>
    <recommendedName>
        <fullName evidence="14">Probable ATP-dependent RNA helicase DDX23</fullName>
        <ecNumber evidence="2">3.6.4.13</ecNumber>
    </recommendedName>
    <alternativeName>
        <fullName evidence="15">DEAD box protein 23</fullName>
    </alternativeName>
</protein>
<keyword evidence="17" id="KW-0175">Coiled coil</keyword>
<feature type="compositionally biased region" description="Basic and acidic residues" evidence="18">
    <location>
        <begin position="1"/>
        <end position="136"/>
    </location>
</feature>
<dbReference type="GO" id="GO:0000398">
    <property type="term" value="P:mRNA splicing, via spliceosome"/>
    <property type="evidence" value="ECO:0007669"/>
    <property type="project" value="UniProtKB-ARBA"/>
</dbReference>
<dbReference type="EC" id="3.6.4.13" evidence="2"/>
<feature type="compositionally biased region" description="Basic and acidic residues" evidence="18">
    <location>
        <begin position="231"/>
        <end position="329"/>
    </location>
</feature>
<dbReference type="PROSITE" id="PS00039">
    <property type="entry name" value="DEAD_ATP_HELICASE"/>
    <property type="match status" value="1"/>
</dbReference>
<comment type="subunit">
    <text evidence="13">The phosphorylated form (by SRPK2) is a component of the U4/U6-U5 tri-snRNP complex composed of the U4, U6 and U5 snRNAs and at least PRPF3, PRPF4, PRPF6, PRPF8, PRPF31, SNRNP200, TXNL4A, WDR57, SNRNP40, DDX23, CD2BP2, PPIH, SNU13, EFTUD2, SART1 and USP39. Identified in the spliceosome C complex. Interacts with ERBB4. Interacts with ERCC6.</text>
</comment>
<feature type="compositionally biased region" description="Basic and acidic residues" evidence="18">
    <location>
        <begin position="150"/>
        <end position="187"/>
    </location>
</feature>
<organism evidence="22 23">
    <name type="scientific">Liparis tanakae</name>
    <name type="common">Tanaka's snailfish</name>
    <dbReference type="NCBI Taxonomy" id="230148"/>
    <lineage>
        <taxon>Eukaryota</taxon>
        <taxon>Metazoa</taxon>
        <taxon>Chordata</taxon>
        <taxon>Craniata</taxon>
        <taxon>Vertebrata</taxon>
        <taxon>Euteleostomi</taxon>
        <taxon>Actinopterygii</taxon>
        <taxon>Neopterygii</taxon>
        <taxon>Teleostei</taxon>
        <taxon>Neoteleostei</taxon>
        <taxon>Acanthomorphata</taxon>
        <taxon>Eupercaria</taxon>
        <taxon>Perciformes</taxon>
        <taxon>Cottioidei</taxon>
        <taxon>Cottales</taxon>
        <taxon>Liparidae</taxon>
        <taxon>Liparis</taxon>
    </lineage>
</organism>
<feature type="domain" description="DEAD-box RNA helicase Q" evidence="21">
    <location>
        <begin position="475"/>
        <end position="503"/>
    </location>
</feature>
<dbReference type="GO" id="GO:0016787">
    <property type="term" value="F:hydrolase activity"/>
    <property type="evidence" value="ECO:0007669"/>
    <property type="project" value="UniProtKB-KW"/>
</dbReference>
<dbReference type="InterPro" id="IPR027417">
    <property type="entry name" value="P-loop_NTPase"/>
</dbReference>
<keyword evidence="3" id="KW-0507">mRNA processing</keyword>
<keyword evidence="7" id="KW-0067">ATP-binding</keyword>
<dbReference type="SMART" id="SM00490">
    <property type="entry name" value="HELICc"/>
    <property type="match status" value="1"/>
</dbReference>
<evidence type="ECO:0000256" key="15">
    <source>
        <dbReference type="ARBA" id="ARBA00075448"/>
    </source>
</evidence>
<dbReference type="Pfam" id="PF25430">
    <property type="entry name" value="DDX23"/>
    <property type="match status" value="1"/>
</dbReference>
<dbReference type="InterPro" id="IPR014014">
    <property type="entry name" value="RNA_helicase_DEAD_Q_motif"/>
</dbReference>
<dbReference type="Proteomes" id="UP000314294">
    <property type="component" value="Unassembled WGS sequence"/>
</dbReference>
<dbReference type="GO" id="GO:0005634">
    <property type="term" value="C:nucleus"/>
    <property type="evidence" value="ECO:0007669"/>
    <property type="project" value="UniProtKB-SubCell"/>
</dbReference>
<evidence type="ECO:0000313" key="23">
    <source>
        <dbReference type="Proteomes" id="UP000314294"/>
    </source>
</evidence>
<keyword evidence="6 22" id="KW-0347">Helicase</keyword>
<evidence type="ECO:0000256" key="18">
    <source>
        <dbReference type="SAM" id="MobiDB-lite"/>
    </source>
</evidence>
<evidence type="ECO:0000256" key="5">
    <source>
        <dbReference type="ARBA" id="ARBA00022801"/>
    </source>
</evidence>
<dbReference type="FunFam" id="3.40.50.300:FF:000520">
    <property type="entry name" value="probable ATP-dependent RNA helicase DDX23"/>
    <property type="match status" value="1"/>
</dbReference>
<sequence>MAADSEDKKDAESSGSKDRESKDRESKDREIKDRESKDRESKDRESKDRESKDREIKDRESKDKESKDKESKDKESKDKESKERESKERESKDREIKDRESKDRESKDRESKGAESKGAESKGAETKGARSRERKVSPIRKRNRSRERKRSNSLERDRRMKDKDREKERERERGRKDRDGHRRDKDRGRRSRSLSPKSREKLKRDKDIKTEEEEDEKRKKDKVQPLSLEELLAKKKAEEEAEAKPKFLSKAEREAEAMKRREQETEEKRKVMEDERKKRRMFQDMGRKMMEDPQERERRERRERMERDNNGKDDNDGRQKLREEKDKSKELHAIKERYLGGVKKRRRTRHLNDRKFVFEWDASEDTSTDYNPIYKEKHHVQLYGRGFIAGIDLKQQKRDQSQFYCDMMENRRTLEEKEQEEVRLKKMRKKEAKQRWDDRHWSQKKLEEMTDRDWRIFREDYSITTKGGKIPNPIRNWKEYSLPDHILEVIDSCGYKDPTPIQRQAIPIGLQNRDIIGVAETGSGKTAAFLIPLLVWITTLPKIDRIEDSDQGPYAVILAPTRELAQQIEEETLKFGKPLGIRTVAVIGGISREDQGFRLRMGCEIVIATPGRLIDVLENRYLVLGRCTYVVLDEADRMIDMGFEPDVQKILEYIPVTNQKPDTDEAEDPEKMIMNFESGKHKYRQTVMFTATMPAAVERLARSYLRRPAVVYIGSAGKPHERVEQKVLLMSEGEKRRVKKAVNAMKKLLEVLSRGFEPPIIIFVNQKKGCDVLAKSLEKMGYNACTLHGGKGQEQREFALSNLKAGAKDILVATDVAGRGIDIHDVSMVLNYDMAKNIEDYIHRIGRTGRAGKSGMALTFLTKEDSQVFYDLKQAFLESPVSTCPPELTNHPDAQHKPGTILTKKRREETIFA</sequence>
<dbReference type="InterPro" id="IPR001650">
    <property type="entry name" value="Helicase_C-like"/>
</dbReference>
<evidence type="ECO:0000259" key="20">
    <source>
        <dbReference type="PROSITE" id="PS51194"/>
    </source>
</evidence>
<proteinExistence type="inferred from homology"/>
<comment type="similarity">
    <text evidence="10">Belongs to the DEAD box helicase family. DDX23/PRP28 subfamily.</text>
</comment>
<feature type="domain" description="Helicase ATP-binding" evidence="19">
    <location>
        <begin position="506"/>
        <end position="711"/>
    </location>
</feature>
<keyword evidence="4" id="KW-0547">Nucleotide-binding</keyword>
<dbReference type="Pfam" id="PF00271">
    <property type="entry name" value="Helicase_C"/>
    <property type="match status" value="1"/>
</dbReference>
<dbReference type="PROSITE" id="PS51194">
    <property type="entry name" value="HELICASE_CTER"/>
    <property type="match status" value="1"/>
</dbReference>
<keyword evidence="9" id="KW-0539">Nucleus</keyword>
<comment type="subcellular location">
    <subcellularLocation>
        <location evidence="1">Nucleus</location>
    </subcellularLocation>
</comment>
<dbReference type="GO" id="GO:0003724">
    <property type="term" value="F:RNA helicase activity"/>
    <property type="evidence" value="ECO:0007669"/>
    <property type="project" value="UniProtKB-EC"/>
</dbReference>
<dbReference type="PROSITE" id="PS51192">
    <property type="entry name" value="HELICASE_ATP_BIND_1"/>
    <property type="match status" value="1"/>
</dbReference>
<evidence type="ECO:0000259" key="21">
    <source>
        <dbReference type="PROSITE" id="PS51195"/>
    </source>
</evidence>
<dbReference type="Pfam" id="PF00270">
    <property type="entry name" value="DEAD"/>
    <property type="match status" value="1"/>
</dbReference>
<feature type="domain" description="Helicase C-terminal" evidence="20">
    <location>
        <begin position="744"/>
        <end position="892"/>
    </location>
</feature>
<dbReference type="GO" id="GO:0005524">
    <property type="term" value="F:ATP binding"/>
    <property type="evidence" value="ECO:0007669"/>
    <property type="project" value="UniProtKB-KW"/>
</dbReference>